<keyword evidence="9" id="KW-1185">Reference proteome</keyword>
<dbReference type="InterPro" id="IPR002745">
    <property type="entry name" value="Ptrans_KptA/Tpt1"/>
</dbReference>
<dbReference type="AlphaFoldDB" id="A0A9N8DQG7"/>
<comment type="catalytic activity">
    <reaction evidence="6">
        <text>2'-phospho-[ligated tRNA] + NAD(+) = mature tRNA + ADP-alpha-D-ribose 1'',2''-cyclic phosphate + nicotinamide</text>
        <dbReference type="Rhea" id="RHEA:23324"/>
        <dbReference type="Rhea" id="RHEA-COMP:11106"/>
        <dbReference type="Rhea" id="RHEA-COMP:11107"/>
        <dbReference type="ChEBI" id="CHEBI:17154"/>
        <dbReference type="ChEBI" id="CHEBI:57540"/>
        <dbReference type="ChEBI" id="CHEBI:76596"/>
        <dbReference type="ChEBI" id="CHEBI:82883"/>
        <dbReference type="ChEBI" id="CHEBI:85027"/>
        <dbReference type="EC" id="2.7.1.160"/>
    </reaction>
</comment>
<evidence type="ECO:0000256" key="6">
    <source>
        <dbReference type="ARBA" id="ARBA00047949"/>
    </source>
</evidence>
<name>A0A9N8DQG7_9STRA</name>
<reference evidence="8" key="1">
    <citation type="submission" date="2020-06" db="EMBL/GenBank/DDBJ databases">
        <authorList>
            <consortium name="Plant Systems Biology data submission"/>
        </authorList>
    </citation>
    <scope>NUCLEOTIDE SEQUENCE</scope>
    <source>
        <strain evidence="8">D6</strain>
    </source>
</reference>
<dbReference type="GO" id="GO:0000215">
    <property type="term" value="F:tRNA 2'-phosphotransferase activity"/>
    <property type="evidence" value="ECO:0007669"/>
    <property type="project" value="UniProtKB-EC"/>
</dbReference>
<evidence type="ECO:0000256" key="2">
    <source>
        <dbReference type="ARBA" id="ARBA00009836"/>
    </source>
</evidence>
<evidence type="ECO:0000256" key="7">
    <source>
        <dbReference type="SAM" id="MobiDB-lite"/>
    </source>
</evidence>
<dbReference type="SUPFAM" id="SSF56399">
    <property type="entry name" value="ADP-ribosylation"/>
    <property type="match status" value="1"/>
</dbReference>
<dbReference type="InterPro" id="IPR042080">
    <property type="entry name" value="RNA_2'-PTrans_N"/>
</dbReference>
<accession>A0A9N8DQG7</accession>
<dbReference type="EC" id="2.7.1.160" evidence="3"/>
<dbReference type="Proteomes" id="UP001153069">
    <property type="component" value="Unassembled WGS sequence"/>
</dbReference>
<dbReference type="Gene3D" id="1.10.10.970">
    <property type="entry name" value="RNA 2'-phosphotransferase, Tpt1/KptA family, N-terminal domain"/>
    <property type="match status" value="1"/>
</dbReference>
<comment type="function">
    <text evidence="1">Catalyzes the last step of tRNA splicing, the transfer of the splice junction 2'-phosphate from ligated tRNA to NAD to produce ADP-ribose 1''-2'' cyclic phosphate.</text>
</comment>
<dbReference type="OrthoDB" id="419694at2759"/>
<keyword evidence="4" id="KW-0808">Transferase</keyword>
<comment type="similarity">
    <text evidence="2">Belongs to the KptA/TPT1 family.</text>
</comment>
<sequence length="282" mass="31733">MSSSNSKPQPKPSHHKAKGDQGKNNKRKQRRELTREEKISRALSWALRHRGPKIGLTMTPDGFVPVAEIMACREPKLHQHGITLRDLQEIVQSNDKQRYHMDWMPLENYPNLKTTAPEDTINHDKSTILCIRASQGHSLSFIDANLLLTPIPPEQLMQIPVIVHGTYRVPWETAIRTQGLNKMTRNHIHFASGLPQDGVISGMRRTSEIYIYIHAAKCATKDDILFYQSANGVILTAGIDGCLPVEYFSHVIDAKGNILLDQREQEDSALTTTTTITDGVTK</sequence>
<dbReference type="Gene3D" id="3.20.170.30">
    <property type="match status" value="1"/>
</dbReference>
<dbReference type="Pfam" id="PF01885">
    <property type="entry name" value="PTS_2-RNA"/>
    <property type="match status" value="1"/>
</dbReference>
<proteinExistence type="inferred from homology"/>
<dbReference type="EMBL" id="CAICTM010000184">
    <property type="protein sequence ID" value="CAB9504079.1"/>
    <property type="molecule type" value="Genomic_DNA"/>
</dbReference>
<dbReference type="GO" id="GO:0006388">
    <property type="term" value="P:tRNA splicing, via endonucleolytic cleavage and ligation"/>
    <property type="evidence" value="ECO:0007669"/>
    <property type="project" value="TreeGrafter"/>
</dbReference>
<organism evidence="8 9">
    <name type="scientific">Seminavis robusta</name>
    <dbReference type="NCBI Taxonomy" id="568900"/>
    <lineage>
        <taxon>Eukaryota</taxon>
        <taxon>Sar</taxon>
        <taxon>Stramenopiles</taxon>
        <taxon>Ochrophyta</taxon>
        <taxon>Bacillariophyta</taxon>
        <taxon>Bacillariophyceae</taxon>
        <taxon>Bacillariophycidae</taxon>
        <taxon>Naviculales</taxon>
        <taxon>Naviculaceae</taxon>
        <taxon>Seminavis</taxon>
    </lineage>
</organism>
<dbReference type="InterPro" id="IPR042081">
    <property type="entry name" value="RNA_2'-PTrans_C"/>
</dbReference>
<gene>
    <name evidence="8" type="ORF">SEMRO_185_G080260.1</name>
</gene>
<evidence type="ECO:0000256" key="4">
    <source>
        <dbReference type="ARBA" id="ARBA00022679"/>
    </source>
</evidence>
<evidence type="ECO:0000256" key="5">
    <source>
        <dbReference type="ARBA" id="ARBA00023027"/>
    </source>
</evidence>
<evidence type="ECO:0000313" key="8">
    <source>
        <dbReference type="EMBL" id="CAB9504079.1"/>
    </source>
</evidence>
<dbReference type="PANTHER" id="PTHR12684:SF2">
    <property type="entry name" value="TRNA 2'-PHOSPHOTRANSFERASE 1"/>
    <property type="match status" value="1"/>
</dbReference>
<evidence type="ECO:0000256" key="1">
    <source>
        <dbReference type="ARBA" id="ARBA00003343"/>
    </source>
</evidence>
<keyword evidence="5" id="KW-0520">NAD</keyword>
<protein>
    <recommendedName>
        <fullName evidence="3">2'-phosphotransferase</fullName>
        <ecNumber evidence="3">2.7.1.160</ecNumber>
    </recommendedName>
</protein>
<evidence type="ECO:0000256" key="3">
    <source>
        <dbReference type="ARBA" id="ARBA00012007"/>
    </source>
</evidence>
<dbReference type="PANTHER" id="PTHR12684">
    <property type="entry name" value="PUTATIVE PHOSPHOTRANSFERASE"/>
    <property type="match status" value="1"/>
</dbReference>
<feature type="region of interest" description="Disordered" evidence="7">
    <location>
        <begin position="1"/>
        <end position="37"/>
    </location>
</feature>
<evidence type="ECO:0000313" key="9">
    <source>
        <dbReference type="Proteomes" id="UP001153069"/>
    </source>
</evidence>
<comment type="caution">
    <text evidence="8">The sequence shown here is derived from an EMBL/GenBank/DDBJ whole genome shotgun (WGS) entry which is preliminary data.</text>
</comment>